<name>A0A7Y9IWI3_9BURK</name>
<dbReference type="PIRSF" id="PIRSF008546">
    <property type="entry name" value="UCP008546"/>
    <property type="match status" value="1"/>
</dbReference>
<dbReference type="InterPro" id="IPR014937">
    <property type="entry name" value="DUF1810"/>
</dbReference>
<reference evidence="1 2" key="1">
    <citation type="submission" date="2020-07" db="EMBL/GenBank/DDBJ databases">
        <title>Genomic Encyclopedia of Type Strains, Phase IV (KMG-V): Genome sequencing to study the core and pangenomes of soil and plant-associated prokaryotes.</title>
        <authorList>
            <person name="Whitman W."/>
        </authorList>
    </citation>
    <scope>NUCLEOTIDE SEQUENCE [LARGE SCALE GENOMIC DNA]</scope>
    <source>
        <strain evidence="1 2">SAS40</strain>
    </source>
</reference>
<dbReference type="SUPFAM" id="SSF140736">
    <property type="entry name" value="Rv1873-like"/>
    <property type="match status" value="1"/>
</dbReference>
<dbReference type="Pfam" id="PF08837">
    <property type="entry name" value="DUF1810"/>
    <property type="match status" value="1"/>
</dbReference>
<proteinExistence type="predicted"/>
<comment type="caution">
    <text evidence="1">The sequence shown here is derived from an EMBL/GenBank/DDBJ whole genome shotgun (WGS) entry which is preliminary data.</text>
</comment>
<evidence type="ECO:0000313" key="2">
    <source>
        <dbReference type="Proteomes" id="UP000542125"/>
    </source>
</evidence>
<accession>A0A7Y9IWI3</accession>
<sequence>MTATPLHSPFDLQRFVDAQRPVVDTVMAELRAGRKRTHWMWFVFPQLAGLGRSDMAQHYAIRDLDMAAAYLDHPVLGPRLVAAASSVLAQQGGTAHAIFGNPDTMKLHSSLTLFARVPGADPVFRACLDRYFGGKEDAGTVGLLQG</sequence>
<dbReference type="Gene3D" id="1.25.40.380">
    <property type="entry name" value="Protein of unknown function DUF1810"/>
    <property type="match status" value="1"/>
</dbReference>
<keyword evidence="2" id="KW-1185">Reference proteome</keyword>
<organism evidence="1 2">
    <name type="scientific">Pigmentiphaga litoralis</name>
    <dbReference type="NCBI Taxonomy" id="516702"/>
    <lineage>
        <taxon>Bacteria</taxon>
        <taxon>Pseudomonadati</taxon>
        <taxon>Pseudomonadota</taxon>
        <taxon>Betaproteobacteria</taxon>
        <taxon>Burkholderiales</taxon>
        <taxon>Alcaligenaceae</taxon>
        <taxon>Pigmentiphaga</taxon>
    </lineage>
</organism>
<protein>
    <submittedName>
        <fullName evidence="1">Uncharacterized protein (DUF1810 family)</fullName>
    </submittedName>
</protein>
<dbReference type="InterPro" id="IPR036287">
    <property type="entry name" value="Rv1873-like_sf"/>
</dbReference>
<dbReference type="AlphaFoldDB" id="A0A7Y9IWI3"/>
<dbReference type="EMBL" id="JACBYR010000001">
    <property type="protein sequence ID" value="NYE84100.1"/>
    <property type="molecule type" value="Genomic_DNA"/>
</dbReference>
<dbReference type="Proteomes" id="UP000542125">
    <property type="component" value="Unassembled WGS sequence"/>
</dbReference>
<evidence type="ECO:0000313" key="1">
    <source>
        <dbReference type="EMBL" id="NYE84100.1"/>
    </source>
</evidence>
<gene>
    <name evidence="1" type="ORF">FHW18_003371</name>
</gene>
<dbReference type="RefSeq" id="WP_257021973.1">
    <property type="nucleotide sequence ID" value="NZ_JACBYR010000001.1"/>
</dbReference>